<organism evidence="2 3">
    <name type="scientific">Exobacillus caeni</name>
    <dbReference type="NCBI Taxonomy" id="2574798"/>
    <lineage>
        <taxon>Bacteria</taxon>
        <taxon>Bacillati</taxon>
        <taxon>Bacillota</taxon>
        <taxon>Bacilli</taxon>
        <taxon>Bacillales</taxon>
        <taxon>Guptibacillaceae</taxon>
        <taxon>Exobacillus</taxon>
    </lineage>
</organism>
<accession>A0A5R9F7M0</accession>
<dbReference type="AlphaFoldDB" id="A0A5R9F7M0"/>
<comment type="caution">
    <text evidence="2">The sequence shown here is derived from an EMBL/GenBank/DDBJ whole genome shotgun (WGS) entry which is preliminary data.</text>
</comment>
<dbReference type="Proteomes" id="UP000308230">
    <property type="component" value="Unassembled WGS sequence"/>
</dbReference>
<evidence type="ECO:0000256" key="1">
    <source>
        <dbReference type="SAM" id="Phobius"/>
    </source>
</evidence>
<keyword evidence="3" id="KW-1185">Reference proteome</keyword>
<name>A0A5R9F7M0_9BACL</name>
<reference evidence="2 3" key="1">
    <citation type="submission" date="2019-04" db="EMBL/GenBank/DDBJ databases">
        <title>Bacillus caeni sp. nov., a bacterium isolated from mangrove sediment.</title>
        <authorList>
            <person name="Huang H."/>
            <person name="Mo K."/>
            <person name="Hu Y."/>
        </authorList>
    </citation>
    <scope>NUCLEOTIDE SEQUENCE [LARGE SCALE GENOMIC DNA]</scope>
    <source>
        <strain evidence="2 3">HB172195</strain>
    </source>
</reference>
<sequence length="77" mass="8839">MLELLIAALLPAIVVILFTRVTYNKYVSFVLSLILMWALFDGLEQPLYLQAITVVSAIIGFVYSHKIEQKQKNRIKK</sequence>
<gene>
    <name evidence="2" type="ORF">FCL54_05115</name>
</gene>
<dbReference type="InterPro" id="IPR019242">
    <property type="entry name" value="DUF2198"/>
</dbReference>
<evidence type="ECO:0000313" key="2">
    <source>
        <dbReference type="EMBL" id="TLS38519.1"/>
    </source>
</evidence>
<dbReference type="OrthoDB" id="2454250at2"/>
<keyword evidence="1" id="KW-0472">Membrane</keyword>
<dbReference type="Pfam" id="PF09964">
    <property type="entry name" value="DUF2198"/>
    <property type="match status" value="1"/>
</dbReference>
<keyword evidence="1" id="KW-0812">Transmembrane</keyword>
<keyword evidence="1" id="KW-1133">Transmembrane helix</keyword>
<proteinExistence type="predicted"/>
<dbReference type="RefSeq" id="WP_138123877.1">
    <property type="nucleotide sequence ID" value="NZ_SWLG01000003.1"/>
</dbReference>
<dbReference type="EMBL" id="SWLG01000003">
    <property type="protein sequence ID" value="TLS38519.1"/>
    <property type="molecule type" value="Genomic_DNA"/>
</dbReference>
<protein>
    <submittedName>
        <fullName evidence="2">DUF2198 family protein</fullName>
    </submittedName>
</protein>
<evidence type="ECO:0000313" key="3">
    <source>
        <dbReference type="Proteomes" id="UP000308230"/>
    </source>
</evidence>
<feature type="transmembrane region" description="Helical" evidence="1">
    <location>
        <begin position="48"/>
        <end position="67"/>
    </location>
</feature>